<accession>A0A2S3VV12</accession>
<keyword evidence="1" id="KW-0812">Transmembrane</keyword>
<dbReference type="InterPro" id="IPR003675">
    <property type="entry name" value="Rce1/LyrA-like_dom"/>
</dbReference>
<dbReference type="EMBL" id="MUJK01000001">
    <property type="protein sequence ID" value="POF43777.1"/>
    <property type="molecule type" value="Genomic_DNA"/>
</dbReference>
<keyword evidence="1" id="KW-0472">Membrane</keyword>
<dbReference type="Proteomes" id="UP000237440">
    <property type="component" value="Unassembled WGS sequence"/>
</dbReference>
<keyword evidence="1" id="KW-1133">Transmembrane helix</keyword>
<dbReference type="OrthoDB" id="2661755at2"/>
<name>A0A2S3VV12_9PSED</name>
<evidence type="ECO:0000313" key="3">
    <source>
        <dbReference type="EMBL" id="POF43777.1"/>
    </source>
</evidence>
<dbReference type="RefSeq" id="WP_103393400.1">
    <property type="nucleotide sequence ID" value="NZ_MUJK01000001.1"/>
</dbReference>
<evidence type="ECO:0000313" key="4">
    <source>
        <dbReference type="Proteomes" id="UP000237440"/>
    </source>
</evidence>
<keyword evidence="3" id="KW-0482">Metalloprotease</keyword>
<keyword evidence="4" id="KW-1185">Reference proteome</keyword>
<dbReference type="GO" id="GO:0004175">
    <property type="term" value="F:endopeptidase activity"/>
    <property type="evidence" value="ECO:0007669"/>
    <property type="project" value="UniProtKB-ARBA"/>
</dbReference>
<feature type="transmembrane region" description="Helical" evidence="1">
    <location>
        <begin position="213"/>
        <end position="233"/>
    </location>
</feature>
<feature type="transmembrane region" description="Helical" evidence="1">
    <location>
        <begin position="109"/>
        <end position="127"/>
    </location>
</feature>
<feature type="domain" description="CAAX prenyl protease 2/Lysostaphin resistance protein A-like" evidence="2">
    <location>
        <begin position="158"/>
        <end position="249"/>
    </location>
</feature>
<keyword evidence="3" id="KW-0645">Protease</keyword>
<evidence type="ECO:0000259" key="2">
    <source>
        <dbReference type="Pfam" id="PF02517"/>
    </source>
</evidence>
<dbReference type="GO" id="GO:0008237">
    <property type="term" value="F:metallopeptidase activity"/>
    <property type="evidence" value="ECO:0007669"/>
    <property type="project" value="UniProtKB-KW"/>
</dbReference>
<dbReference type="GO" id="GO:0080120">
    <property type="term" value="P:CAAX-box protein maturation"/>
    <property type="evidence" value="ECO:0007669"/>
    <property type="project" value="UniProtKB-ARBA"/>
</dbReference>
<proteinExistence type="predicted"/>
<organism evidence="3 4">
    <name type="scientific">Pseudomonas laurylsulfativorans</name>
    <dbReference type="NCBI Taxonomy" id="1943631"/>
    <lineage>
        <taxon>Bacteria</taxon>
        <taxon>Pseudomonadati</taxon>
        <taxon>Pseudomonadota</taxon>
        <taxon>Gammaproteobacteria</taxon>
        <taxon>Pseudomonadales</taxon>
        <taxon>Pseudomonadaceae</taxon>
        <taxon>Pseudomonas</taxon>
    </lineage>
</organism>
<keyword evidence="3" id="KW-0378">Hydrolase</keyword>
<evidence type="ECO:0000256" key="1">
    <source>
        <dbReference type="SAM" id="Phobius"/>
    </source>
</evidence>
<comment type="caution">
    <text evidence="3">The sequence shown here is derived from an EMBL/GenBank/DDBJ whole genome shotgun (WGS) entry which is preliminary data.</text>
</comment>
<feature type="transmembrane region" description="Helical" evidence="1">
    <location>
        <begin position="245"/>
        <end position="263"/>
    </location>
</feature>
<feature type="transmembrane region" description="Helical" evidence="1">
    <location>
        <begin position="71"/>
        <end position="88"/>
    </location>
</feature>
<reference evidence="4" key="1">
    <citation type="submission" date="2017-02" db="EMBL/GenBank/DDBJ databases">
        <authorList>
            <person name="Furmanczyk E.M."/>
        </authorList>
    </citation>
    <scope>NUCLEOTIDE SEQUENCE [LARGE SCALE GENOMIC DNA]</scope>
    <source>
        <strain evidence="4">AP3_22</strain>
    </source>
</reference>
<dbReference type="Pfam" id="PF02517">
    <property type="entry name" value="Rce1-like"/>
    <property type="match status" value="1"/>
</dbReference>
<feature type="transmembrane region" description="Helical" evidence="1">
    <location>
        <begin position="160"/>
        <end position="179"/>
    </location>
</feature>
<dbReference type="GO" id="GO:0006508">
    <property type="term" value="P:proteolysis"/>
    <property type="evidence" value="ECO:0007669"/>
    <property type="project" value="UniProtKB-KW"/>
</dbReference>
<sequence>MDNCKQATVHNESRADERFPCLEYLDDFPYYNGKPVGLSGKQWLLLMLGVVAGFLVLIAPLPLFAGKIGQFIPAILFFAIPLATLAWVTPQHWMALLRRVTGREIKWMVLFALLNIVVTMAIGLVVMKTLGTHSNPVFAGMATQTPVEHLLFFLKTLPQLLGEEVLTILPFLALMKFLITRLHWSRKGAIVGAWLLSGLLFGAAHLPTYDWNIVQAFVVIGSARLILLLPYIMTKNIWVSTGAHVLNDWTLFIIALLGAIPPGH</sequence>
<feature type="transmembrane region" description="Helical" evidence="1">
    <location>
        <begin position="43"/>
        <end position="65"/>
    </location>
</feature>
<feature type="transmembrane region" description="Helical" evidence="1">
    <location>
        <begin position="188"/>
        <end position="207"/>
    </location>
</feature>
<protein>
    <submittedName>
        <fullName evidence="3">CPBP family intramembrane metalloprotease</fullName>
    </submittedName>
</protein>
<dbReference type="AlphaFoldDB" id="A0A2S3VV12"/>
<gene>
    <name evidence="3" type="ORF">B0D71_02905</name>
</gene>